<evidence type="ECO:0000313" key="1">
    <source>
        <dbReference type="EMBL" id="MCI36876.1"/>
    </source>
</evidence>
<organism evidence="1 2">
    <name type="scientific">Trifolium medium</name>
    <dbReference type="NCBI Taxonomy" id="97028"/>
    <lineage>
        <taxon>Eukaryota</taxon>
        <taxon>Viridiplantae</taxon>
        <taxon>Streptophyta</taxon>
        <taxon>Embryophyta</taxon>
        <taxon>Tracheophyta</taxon>
        <taxon>Spermatophyta</taxon>
        <taxon>Magnoliopsida</taxon>
        <taxon>eudicotyledons</taxon>
        <taxon>Gunneridae</taxon>
        <taxon>Pentapetalae</taxon>
        <taxon>rosids</taxon>
        <taxon>fabids</taxon>
        <taxon>Fabales</taxon>
        <taxon>Fabaceae</taxon>
        <taxon>Papilionoideae</taxon>
        <taxon>50 kb inversion clade</taxon>
        <taxon>NPAAA clade</taxon>
        <taxon>Hologalegina</taxon>
        <taxon>IRL clade</taxon>
        <taxon>Trifolieae</taxon>
        <taxon>Trifolium</taxon>
    </lineage>
</organism>
<evidence type="ECO:0000313" key="2">
    <source>
        <dbReference type="Proteomes" id="UP000265520"/>
    </source>
</evidence>
<feature type="non-terminal residue" evidence="1">
    <location>
        <position position="37"/>
    </location>
</feature>
<accession>A0A392RMV2</accession>
<protein>
    <submittedName>
        <fullName evidence="1">Uncharacterized protein</fullName>
    </submittedName>
</protein>
<name>A0A392RMV2_9FABA</name>
<dbReference type="Proteomes" id="UP000265520">
    <property type="component" value="Unassembled WGS sequence"/>
</dbReference>
<dbReference type="EMBL" id="LXQA010238357">
    <property type="protein sequence ID" value="MCI36876.1"/>
    <property type="molecule type" value="Genomic_DNA"/>
</dbReference>
<proteinExistence type="predicted"/>
<keyword evidence="2" id="KW-1185">Reference proteome</keyword>
<dbReference type="AlphaFoldDB" id="A0A392RMV2"/>
<sequence length="37" mass="4180">MDTPIHPVKHKADGCYNSKHGCRWVFSVKHKADGSIE</sequence>
<comment type="caution">
    <text evidence="1">The sequence shown here is derived from an EMBL/GenBank/DDBJ whole genome shotgun (WGS) entry which is preliminary data.</text>
</comment>
<reference evidence="1 2" key="1">
    <citation type="journal article" date="2018" name="Front. Plant Sci.">
        <title>Red Clover (Trifolium pratense) and Zigzag Clover (T. medium) - A Picture of Genomic Similarities and Differences.</title>
        <authorList>
            <person name="Dluhosova J."/>
            <person name="Istvanek J."/>
            <person name="Nedelnik J."/>
            <person name="Repkova J."/>
        </authorList>
    </citation>
    <scope>NUCLEOTIDE SEQUENCE [LARGE SCALE GENOMIC DNA]</scope>
    <source>
        <strain evidence="2">cv. 10/8</strain>
        <tissue evidence="1">Leaf</tissue>
    </source>
</reference>